<dbReference type="GO" id="GO:0140359">
    <property type="term" value="F:ABC-type transporter activity"/>
    <property type="evidence" value="ECO:0007669"/>
    <property type="project" value="InterPro"/>
</dbReference>
<evidence type="ECO:0000313" key="8">
    <source>
        <dbReference type="EMBL" id="OLO65496.1"/>
    </source>
</evidence>
<dbReference type="OrthoDB" id="9255971at2"/>
<evidence type="ECO:0000259" key="7">
    <source>
        <dbReference type="PROSITE" id="PS51012"/>
    </source>
</evidence>
<dbReference type="PANTHER" id="PTHR43229">
    <property type="entry name" value="NODULATION PROTEIN J"/>
    <property type="match status" value="1"/>
</dbReference>
<accession>A0A1Q8WI07</accession>
<dbReference type="Proteomes" id="UP000185963">
    <property type="component" value="Unassembled WGS sequence"/>
</dbReference>
<evidence type="ECO:0000313" key="9">
    <source>
        <dbReference type="Proteomes" id="UP000185963"/>
    </source>
</evidence>
<feature type="transmembrane region" description="Helical" evidence="6">
    <location>
        <begin position="166"/>
        <end position="191"/>
    </location>
</feature>
<evidence type="ECO:0000256" key="6">
    <source>
        <dbReference type="RuleBase" id="RU361157"/>
    </source>
</evidence>
<comment type="caution">
    <text evidence="8">The sequence shown here is derived from an EMBL/GenBank/DDBJ whole genome shotgun (WGS) entry which is preliminary data.</text>
</comment>
<dbReference type="EMBL" id="MSKS01000064">
    <property type="protein sequence ID" value="OLO65496.1"/>
    <property type="molecule type" value="Genomic_DNA"/>
</dbReference>
<reference evidence="8 9" key="1">
    <citation type="submission" date="2016-12" db="EMBL/GenBank/DDBJ databases">
        <title>Genomic comparison of strains in the 'Actinomyces naeslundii' group.</title>
        <authorList>
            <person name="Mughal S.R."/>
            <person name="Do T."/>
            <person name="Gilbert S.C."/>
            <person name="Witherden E.A."/>
            <person name="Didelot X."/>
            <person name="Beighton D."/>
        </authorList>
    </citation>
    <scope>NUCLEOTIDE SEQUENCE [LARGE SCALE GENOMIC DNA]</scope>
    <source>
        <strain evidence="8 9">WE8B-23</strain>
    </source>
</reference>
<evidence type="ECO:0000256" key="1">
    <source>
        <dbReference type="ARBA" id="ARBA00004141"/>
    </source>
</evidence>
<dbReference type="Pfam" id="PF01061">
    <property type="entry name" value="ABC2_membrane"/>
    <property type="match status" value="1"/>
</dbReference>
<dbReference type="AlphaFoldDB" id="A0A1Q8WI07"/>
<protein>
    <recommendedName>
        <fullName evidence="6">Transport permease protein</fullName>
    </recommendedName>
</protein>
<organism evidence="8 9">
    <name type="scientific">Actinomyces oris</name>
    <dbReference type="NCBI Taxonomy" id="544580"/>
    <lineage>
        <taxon>Bacteria</taxon>
        <taxon>Bacillati</taxon>
        <taxon>Actinomycetota</taxon>
        <taxon>Actinomycetes</taxon>
        <taxon>Actinomycetales</taxon>
        <taxon>Actinomycetaceae</taxon>
        <taxon>Actinomyces</taxon>
    </lineage>
</organism>
<comment type="similarity">
    <text evidence="6">Belongs to the ABC-2 integral membrane protein family.</text>
</comment>
<dbReference type="GO" id="GO:0046677">
    <property type="term" value="P:response to antibiotic"/>
    <property type="evidence" value="ECO:0007669"/>
    <property type="project" value="UniProtKB-KW"/>
</dbReference>
<dbReference type="InterPro" id="IPR013525">
    <property type="entry name" value="ABC2_TM"/>
</dbReference>
<feature type="transmembrane region" description="Helical" evidence="6">
    <location>
        <begin position="132"/>
        <end position="154"/>
    </location>
</feature>
<evidence type="ECO:0000256" key="2">
    <source>
        <dbReference type="ARBA" id="ARBA00022692"/>
    </source>
</evidence>
<dbReference type="InterPro" id="IPR000412">
    <property type="entry name" value="ABC_2_transport"/>
</dbReference>
<keyword evidence="2 6" id="KW-0812">Transmembrane</keyword>
<dbReference type="RefSeq" id="WP_075391426.1">
    <property type="nucleotide sequence ID" value="NZ_MSKS01000064.1"/>
</dbReference>
<proteinExistence type="inferred from homology"/>
<feature type="transmembrane region" description="Helical" evidence="6">
    <location>
        <begin position="52"/>
        <end position="77"/>
    </location>
</feature>
<keyword evidence="4 6" id="KW-0472">Membrane</keyword>
<keyword evidence="5" id="KW-0046">Antibiotic resistance</keyword>
<evidence type="ECO:0000256" key="3">
    <source>
        <dbReference type="ARBA" id="ARBA00022989"/>
    </source>
</evidence>
<gene>
    <name evidence="8" type="ORF">BKH20_13135</name>
</gene>
<dbReference type="InterPro" id="IPR047817">
    <property type="entry name" value="ABC2_TM_bact-type"/>
</dbReference>
<keyword evidence="6" id="KW-1003">Cell membrane</keyword>
<feature type="domain" description="ABC transmembrane type-2" evidence="7">
    <location>
        <begin position="17"/>
        <end position="245"/>
    </location>
</feature>
<name>A0A1Q8WI07_9ACTO</name>
<dbReference type="GO" id="GO:0043190">
    <property type="term" value="C:ATP-binding cassette (ABC) transporter complex"/>
    <property type="evidence" value="ECO:0007669"/>
    <property type="project" value="InterPro"/>
</dbReference>
<evidence type="ECO:0000256" key="5">
    <source>
        <dbReference type="ARBA" id="ARBA00023251"/>
    </source>
</evidence>
<sequence>MKACLARYMTLALRARRDFALTFVQPIVYLALFGPLFVSTMRLQGTTRATAYSMYVTGLSIQMAMTIGAFVGLTIILEYRLGILERIWSTPAKGSTVMAGRITRDVLLMSAPILVVFLVGLVLGARPSAWGLMTYLVTVLGTGTTFAGISYAVALKTKSEGALSAIFNLILLPILLLSGIMLPMSFAPHWIVATAHFNPLWHLVQGAREQFSSNGLVAAGARSWVITLLMSGIAFGWATREFDRRR</sequence>
<feature type="transmembrane region" description="Helical" evidence="6">
    <location>
        <begin position="20"/>
        <end position="40"/>
    </location>
</feature>
<keyword evidence="3 6" id="KW-1133">Transmembrane helix</keyword>
<dbReference type="PROSITE" id="PS51012">
    <property type="entry name" value="ABC_TM2"/>
    <property type="match status" value="1"/>
</dbReference>
<dbReference type="PANTHER" id="PTHR43229:SF2">
    <property type="entry name" value="NODULATION PROTEIN J"/>
    <property type="match status" value="1"/>
</dbReference>
<comment type="subcellular location">
    <subcellularLocation>
        <location evidence="6">Cell membrane</location>
        <topology evidence="6">Multi-pass membrane protein</topology>
    </subcellularLocation>
    <subcellularLocation>
        <location evidence="1">Membrane</location>
        <topology evidence="1">Multi-pass membrane protein</topology>
    </subcellularLocation>
</comment>
<feature type="transmembrane region" description="Helical" evidence="6">
    <location>
        <begin position="211"/>
        <end position="238"/>
    </location>
</feature>
<dbReference type="PIRSF" id="PIRSF006648">
    <property type="entry name" value="DrrB"/>
    <property type="match status" value="1"/>
</dbReference>
<feature type="transmembrane region" description="Helical" evidence="6">
    <location>
        <begin position="106"/>
        <end position="126"/>
    </location>
</feature>
<keyword evidence="6" id="KW-0813">Transport</keyword>
<evidence type="ECO:0000256" key="4">
    <source>
        <dbReference type="ARBA" id="ARBA00023136"/>
    </source>
</evidence>
<dbReference type="InterPro" id="IPR051784">
    <property type="entry name" value="Nod_factor_ABC_transporter"/>
</dbReference>